<keyword evidence="2" id="KW-1185">Reference proteome</keyword>
<gene>
    <name evidence="1" type="ORF">QYE76_049571</name>
</gene>
<sequence>MAEEAAQPQLGKEGLACILMQVMYAAKKLRAQRDRLLQLRRQLQQRDGDAAVLQEVASGLHKVCSEGLKACNGYITSGLLVTDEHGARDSFSISAFAVIPDDQLYGVLHSQWLPPRPATQADAFARMESALYAVSLAQEHHVPRCIELLVGVRPPLVKAKPLGSVAGYADDPVQGVNEHLAKNGFPDPEPPTAAAAAQANVSVDPDQALTYLHRACSLASLALKHIDVAVSAISGWLDPEEVAETSEWVADMSEDDSD</sequence>
<comment type="caution">
    <text evidence="1">The sequence shown here is derived from an EMBL/GenBank/DDBJ whole genome shotgun (WGS) entry which is preliminary data.</text>
</comment>
<protein>
    <submittedName>
        <fullName evidence="1">Uncharacterized protein</fullName>
    </submittedName>
</protein>
<name>A0AAD8SPX1_LOLMU</name>
<evidence type="ECO:0000313" key="2">
    <source>
        <dbReference type="Proteomes" id="UP001231189"/>
    </source>
</evidence>
<accession>A0AAD8SPX1</accession>
<evidence type="ECO:0000313" key="1">
    <source>
        <dbReference type="EMBL" id="KAK1661412.1"/>
    </source>
</evidence>
<organism evidence="1 2">
    <name type="scientific">Lolium multiflorum</name>
    <name type="common">Italian ryegrass</name>
    <name type="synonym">Lolium perenne subsp. multiflorum</name>
    <dbReference type="NCBI Taxonomy" id="4521"/>
    <lineage>
        <taxon>Eukaryota</taxon>
        <taxon>Viridiplantae</taxon>
        <taxon>Streptophyta</taxon>
        <taxon>Embryophyta</taxon>
        <taxon>Tracheophyta</taxon>
        <taxon>Spermatophyta</taxon>
        <taxon>Magnoliopsida</taxon>
        <taxon>Liliopsida</taxon>
        <taxon>Poales</taxon>
        <taxon>Poaceae</taxon>
        <taxon>BOP clade</taxon>
        <taxon>Pooideae</taxon>
        <taxon>Poodae</taxon>
        <taxon>Poeae</taxon>
        <taxon>Poeae Chloroplast Group 2 (Poeae type)</taxon>
        <taxon>Loliodinae</taxon>
        <taxon>Loliinae</taxon>
        <taxon>Lolium</taxon>
    </lineage>
</organism>
<dbReference type="Proteomes" id="UP001231189">
    <property type="component" value="Unassembled WGS sequence"/>
</dbReference>
<reference evidence="1" key="1">
    <citation type="submission" date="2023-07" db="EMBL/GenBank/DDBJ databases">
        <title>A chromosome-level genome assembly of Lolium multiflorum.</title>
        <authorList>
            <person name="Chen Y."/>
            <person name="Copetti D."/>
            <person name="Kolliker R."/>
            <person name="Studer B."/>
        </authorList>
    </citation>
    <scope>NUCLEOTIDE SEQUENCE</scope>
    <source>
        <strain evidence="1">02402/16</strain>
        <tissue evidence="1">Leaf</tissue>
    </source>
</reference>
<dbReference type="AlphaFoldDB" id="A0AAD8SPX1"/>
<proteinExistence type="predicted"/>
<dbReference type="EMBL" id="JAUUTY010000003">
    <property type="protein sequence ID" value="KAK1661412.1"/>
    <property type="molecule type" value="Genomic_DNA"/>
</dbReference>